<dbReference type="OrthoDB" id="9788289at2"/>
<dbReference type="EMBL" id="FMVN01000002">
    <property type="protein sequence ID" value="SCX94215.1"/>
    <property type="molecule type" value="Genomic_DNA"/>
</dbReference>
<reference evidence="5" key="2">
    <citation type="submission" date="2014-09" db="EMBL/GenBank/DDBJ databases">
        <authorList>
            <person name="Gomez-Valero L."/>
        </authorList>
    </citation>
    <scope>NUCLEOTIDE SEQUENCE [LARGE SCALE GENOMIC DNA]</scope>
    <source>
        <strain evidence="5">ATCC33218</strain>
    </source>
</reference>
<organism evidence="3 5">
    <name type="scientific">Legionella micdadei</name>
    <name type="common">Tatlockia micdadei</name>
    <dbReference type="NCBI Taxonomy" id="451"/>
    <lineage>
        <taxon>Bacteria</taxon>
        <taxon>Pseudomonadati</taxon>
        <taxon>Pseudomonadota</taxon>
        <taxon>Gammaproteobacteria</taxon>
        <taxon>Legionellales</taxon>
        <taxon>Legionellaceae</taxon>
        <taxon>Legionella</taxon>
    </lineage>
</organism>
<dbReference type="Proteomes" id="UP000032414">
    <property type="component" value="Chromosome I"/>
</dbReference>
<protein>
    <recommendedName>
        <fullName evidence="1">UPF0229 protein LMI_0214</fullName>
    </recommendedName>
</protein>
<dbReference type="NCBIfam" id="NF003707">
    <property type="entry name" value="PRK05325.1-2"/>
    <property type="match status" value="1"/>
</dbReference>
<evidence type="ECO:0000313" key="3">
    <source>
        <dbReference type="EMBL" id="CEG59577.1"/>
    </source>
</evidence>
<dbReference type="InterPro" id="IPR036465">
    <property type="entry name" value="vWFA_dom_sf"/>
</dbReference>
<gene>
    <name evidence="3" type="ORF">LMI_0214</name>
    <name evidence="4" type="ORF">SAMN02982997_00445</name>
</gene>
<evidence type="ECO:0000256" key="1">
    <source>
        <dbReference type="HAMAP-Rule" id="MF_01232"/>
    </source>
</evidence>
<name>A0A098GC87_LEGMI</name>
<dbReference type="PATRIC" id="fig|451.8.peg.632"/>
<dbReference type="PANTHER" id="PTHR30510">
    <property type="entry name" value="UPF0229 PROTEIN YEAH"/>
    <property type="match status" value="1"/>
</dbReference>
<dbReference type="InterPro" id="IPR006698">
    <property type="entry name" value="UPF0229"/>
</dbReference>
<dbReference type="KEGG" id="tmc:LMI_0214"/>
<feature type="region of interest" description="Disordered" evidence="2">
    <location>
        <begin position="82"/>
        <end position="109"/>
    </location>
</feature>
<evidence type="ECO:0000313" key="5">
    <source>
        <dbReference type="Proteomes" id="UP000032414"/>
    </source>
</evidence>
<reference evidence="4 6" key="3">
    <citation type="submission" date="2016-10" db="EMBL/GenBank/DDBJ databases">
        <authorList>
            <person name="Varghese N."/>
            <person name="Submissions S."/>
        </authorList>
    </citation>
    <scope>NUCLEOTIDE SEQUENCE [LARGE SCALE GENOMIC DNA]</scope>
    <source>
        <strain evidence="4 6">ATCC 33218</strain>
    </source>
</reference>
<evidence type="ECO:0000313" key="6">
    <source>
        <dbReference type="Proteomes" id="UP000182998"/>
    </source>
</evidence>
<dbReference type="SUPFAM" id="SSF53300">
    <property type="entry name" value="vWA-like"/>
    <property type="match status" value="1"/>
</dbReference>
<dbReference type="PANTHER" id="PTHR30510:SF2">
    <property type="entry name" value="UPF0229 PROTEIN YEAH"/>
    <property type="match status" value="1"/>
</dbReference>
<sequence length="421" mass="48413">MSQLIDRRQNAGKKSTVNRQRFLRRYKNQIKRAVSEAVGKRSITEIDQGEQISIPAKDISEPRFRRGLGGRIEQILPGNDQFITGDRIKRPSGSGGGGSGSQASDSGEGEDDFVFQLSREEFLELYFEDLELPDLVKKELARLTTYKTVRAGVSTSGIPANINVIRSMRQAAGRRMALASPYKRQLREAEEELARLEASPNPDKVDLLRLQRDIEFLKKRISRVPFIDTIDIRYNNRIRIPAPSTQAVMFCVMDVSGSMDEAKKDIAKRFFILLYLFLTKNYEKIELVFIRHHTSAKEVNEEEFFYSRETGGTVVSSALELLHNIIEARYPASSWNIYVAQASDGDNWNADSPYCQELLQEKIMPLLQYFAYIEIMPRHHQSLWEVYQQIKSIYPNFAMENIDTVSDIYPVFRELFKRKTA</sequence>
<dbReference type="NCBIfam" id="NF003708">
    <property type="entry name" value="PRK05325.1-3"/>
    <property type="match status" value="1"/>
</dbReference>
<dbReference type="Pfam" id="PF04285">
    <property type="entry name" value="DUF444"/>
    <property type="match status" value="1"/>
</dbReference>
<reference evidence="3" key="1">
    <citation type="submission" date="2014-09" db="EMBL/GenBank/DDBJ databases">
        <authorList>
            <person name="GOMEZ-VALERO Laura"/>
        </authorList>
    </citation>
    <scope>NUCLEOTIDE SEQUENCE</scope>
    <source>
        <strain evidence="3">ATCC33218</strain>
    </source>
</reference>
<dbReference type="RefSeq" id="WP_045098136.1">
    <property type="nucleotide sequence ID" value="NZ_CP020614.1"/>
</dbReference>
<evidence type="ECO:0000256" key="2">
    <source>
        <dbReference type="SAM" id="MobiDB-lite"/>
    </source>
</evidence>
<dbReference type="Proteomes" id="UP000182998">
    <property type="component" value="Unassembled WGS sequence"/>
</dbReference>
<evidence type="ECO:0000313" key="4">
    <source>
        <dbReference type="EMBL" id="SCX94215.1"/>
    </source>
</evidence>
<comment type="similarity">
    <text evidence="1">Belongs to the UPF0229 family.</text>
</comment>
<accession>A0A098GC87</accession>
<dbReference type="HOGENOM" id="CLU_049702_0_0_6"/>
<keyword evidence="6" id="KW-1185">Reference proteome</keyword>
<dbReference type="HAMAP" id="MF_01232">
    <property type="entry name" value="UPF0229"/>
    <property type="match status" value="1"/>
</dbReference>
<dbReference type="STRING" id="451.B6N58_01005"/>
<proteinExistence type="inferred from homology"/>
<dbReference type="EMBL" id="LN614830">
    <property type="protein sequence ID" value="CEG59577.1"/>
    <property type="molecule type" value="Genomic_DNA"/>
</dbReference>
<dbReference type="AlphaFoldDB" id="A0A098GC87"/>